<keyword evidence="2 7" id="KW-0813">Transport</keyword>
<evidence type="ECO:0000313" key="9">
    <source>
        <dbReference type="EMBL" id="MEJ1088481.1"/>
    </source>
</evidence>
<feature type="transmembrane region" description="Helical" evidence="7">
    <location>
        <begin position="131"/>
        <end position="155"/>
    </location>
</feature>
<name>A0ABU8LD29_9MICO</name>
<feature type="domain" description="ABC transmembrane type-1" evidence="8">
    <location>
        <begin position="95"/>
        <end position="324"/>
    </location>
</feature>
<keyword evidence="10" id="KW-1185">Reference proteome</keyword>
<gene>
    <name evidence="9" type="ORF">WDU99_09160</name>
</gene>
<keyword evidence="5 7" id="KW-1133">Transmembrane helix</keyword>
<dbReference type="InterPro" id="IPR000515">
    <property type="entry name" value="MetI-like"/>
</dbReference>
<protein>
    <submittedName>
        <fullName evidence="9">ABC transporter permease</fullName>
    </submittedName>
</protein>
<accession>A0ABU8LD29</accession>
<dbReference type="InterPro" id="IPR035906">
    <property type="entry name" value="MetI-like_sf"/>
</dbReference>
<dbReference type="Proteomes" id="UP001371224">
    <property type="component" value="Unassembled WGS sequence"/>
</dbReference>
<dbReference type="PANTHER" id="PTHR43163">
    <property type="entry name" value="DIPEPTIDE TRANSPORT SYSTEM PERMEASE PROTEIN DPPB-RELATED"/>
    <property type="match status" value="1"/>
</dbReference>
<feature type="transmembrane region" description="Helical" evidence="7">
    <location>
        <begin position="12"/>
        <end position="30"/>
    </location>
</feature>
<keyword evidence="6 7" id="KW-0472">Membrane</keyword>
<dbReference type="PANTHER" id="PTHR43163:SF6">
    <property type="entry name" value="DIPEPTIDE TRANSPORT SYSTEM PERMEASE PROTEIN DPPB-RELATED"/>
    <property type="match status" value="1"/>
</dbReference>
<comment type="caution">
    <text evidence="9">The sequence shown here is derived from an EMBL/GenBank/DDBJ whole genome shotgun (WGS) entry which is preliminary data.</text>
</comment>
<evidence type="ECO:0000256" key="5">
    <source>
        <dbReference type="ARBA" id="ARBA00022989"/>
    </source>
</evidence>
<dbReference type="Pfam" id="PF00528">
    <property type="entry name" value="BPD_transp_1"/>
    <property type="match status" value="1"/>
</dbReference>
<dbReference type="Gene3D" id="1.10.3720.10">
    <property type="entry name" value="MetI-like"/>
    <property type="match status" value="1"/>
</dbReference>
<dbReference type="Pfam" id="PF19300">
    <property type="entry name" value="BPD_transp_1_N"/>
    <property type="match status" value="1"/>
</dbReference>
<evidence type="ECO:0000256" key="7">
    <source>
        <dbReference type="RuleBase" id="RU363032"/>
    </source>
</evidence>
<feature type="transmembrane region" description="Helical" evidence="7">
    <location>
        <begin position="101"/>
        <end position="119"/>
    </location>
</feature>
<keyword evidence="3" id="KW-1003">Cell membrane</keyword>
<organism evidence="9 10">
    <name type="scientific">Microbacterium bandirmense</name>
    <dbReference type="NCBI Taxonomy" id="3122050"/>
    <lineage>
        <taxon>Bacteria</taxon>
        <taxon>Bacillati</taxon>
        <taxon>Actinomycetota</taxon>
        <taxon>Actinomycetes</taxon>
        <taxon>Micrococcales</taxon>
        <taxon>Microbacteriaceae</taxon>
        <taxon>Microbacterium</taxon>
    </lineage>
</organism>
<feature type="transmembrane region" description="Helical" evidence="7">
    <location>
        <begin position="259"/>
        <end position="285"/>
    </location>
</feature>
<dbReference type="EMBL" id="JBBDGM010000006">
    <property type="protein sequence ID" value="MEJ1088481.1"/>
    <property type="molecule type" value="Genomic_DNA"/>
</dbReference>
<feature type="transmembrane region" description="Helical" evidence="7">
    <location>
        <begin position="202"/>
        <end position="221"/>
    </location>
</feature>
<keyword evidence="4 7" id="KW-0812">Transmembrane</keyword>
<comment type="subcellular location">
    <subcellularLocation>
        <location evidence="1 7">Cell membrane</location>
        <topology evidence="1 7">Multi-pass membrane protein</topology>
    </subcellularLocation>
</comment>
<evidence type="ECO:0000259" key="8">
    <source>
        <dbReference type="PROSITE" id="PS50928"/>
    </source>
</evidence>
<proteinExistence type="inferred from homology"/>
<reference evidence="9 10" key="1">
    <citation type="submission" date="2024-02" db="EMBL/GenBank/DDBJ databases">
        <authorList>
            <person name="Saticioglu I.B."/>
        </authorList>
    </citation>
    <scope>NUCLEOTIDE SEQUENCE [LARGE SCALE GENOMIC DNA]</scope>
    <source>
        <strain evidence="9 10">Mu-80</strain>
    </source>
</reference>
<evidence type="ECO:0000256" key="4">
    <source>
        <dbReference type="ARBA" id="ARBA00022692"/>
    </source>
</evidence>
<dbReference type="PROSITE" id="PS50928">
    <property type="entry name" value="ABC_TM1"/>
    <property type="match status" value="1"/>
</dbReference>
<evidence type="ECO:0000313" key="10">
    <source>
        <dbReference type="Proteomes" id="UP001371224"/>
    </source>
</evidence>
<feature type="transmembrane region" description="Helical" evidence="7">
    <location>
        <begin position="305"/>
        <end position="327"/>
    </location>
</feature>
<dbReference type="CDD" id="cd06261">
    <property type="entry name" value="TM_PBP2"/>
    <property type="match status" value="1"/>
</dbReference>
<sequence>MWRFLARRVGTAALVLLVITIIVFVLTRVIPSDPAVVYAGPKAPPEELARIREKLGFDRPLPVQYFEYLAGLLTGDWGDSLSTKRPVLQELASRLPATLELLFAAMLLATVVGIVLGVIATRRPGGVVDGIIRVISIGGVSVPAFWLGLLLQVLFVGRLGILPATGQFSKQIEYTSPITHVTGFPLFDSLITGNYVAWTDGLAHLVLPAITLAAYPLGLIARMTRASMLEVLGQDYVFTANAYGLREFMVRWRLALKNALPSTMTIIGLATAYALTGTFFVEVVFNWPGIGQFASSAMLAVDYPSIMAITLLGAFGYLAANLVVDVVQARLDPRVRIA</sequence>
<evidence type="ECO:0000256" key="2">
    <source>
        <dbReference type="ARBA" id="ARBA00022448"/>
    </source>
</evidence>
<dbReference type="InterPro" id="IPR045621">
    <property type="entry name" value="BPD_transp_1_N"/>
</dbReference>
<dbReference type="SUPFAM" id="SSF161098">
    <property type="entry name" value="MetI-like"/>
    <property type="match status" value="1"/>
</dbReference>
<evidence type="ECO:0000256" key="6">
    <source>
        <dbReference type="ARBA" id="ARBA00023136"/>
    </source>
</evidence>
<evidence type="ECO:0000256" key="1">
    <source>
        <dbReference type="ARBA" id="ARBA00004651"/>
    </source>
</evidence>
<comment type="similarity">
    <text evidence="7">Belongs to the binding-protein-dependent transport system permease family.</text>
</comment>
<evidence type="ECO:0000256" key="3">
    <source>
        <dbReference type="ARBA" id="ARBA00022475"/>
    </source>
</evidence>
<dbReference type="RefSeq" id="WP_337332143.1">
    <property type="nucleotide sequence ID" value="NZ_JBBDGM010000006.1"/>
</dbReference>